<keyword evidence="3" id="KW-0963">Cytoplasm</keyword>
<sequence length="331" mass="34761">MNQAPSTARLLADVGGTNARFAWQAGPGKDIESVLTLPCAEHVTLEDAVLRYLRQTSRTMPRDCAIAIANPVTGDRIAMTNHHWAFSIRALKTQLGLDRLLVVNDFTALALALPKLGSADRWQLGGEAPEPSAAIGLIGPGTGLGVSGLLPDGRGGWLPIQGEGGHGTLGPTTSREAAVLTLLRQWHGHVSAERAVCGQGLVDIYSALQHLDNTPGSQLPAAEVADAAIHNRNERCVEALNLFCSFLGIAAGNLALTLGARGGVYIGGGIVPRLGRWFASSPFRASFEAKGRFAAYLKPIPVYVIDTPESPAFLGAAEALDSELQLAGLAR</sequence>
<keyword evidence="3" id="KW-0324">Glycolysis</keyword>
<dbReference type="InterPro" id="IPR003836">
    <property type="entry name" value="Glucokinase"/>
</dbReference>
<evidence type="ECO:0000256" key="1">
    <source>
        <dbReference type="ARBA" id="ARBA00022679"/>
    </source>
</evidence>
<dbReference type="InterPro" id="IPR050201">
    <property type="entry name" value="Bacterial_glucokinase"/>
</dbReference>
<dbReference type="PANTHER" id="PTHR47690">
    <property type="entry name" value="GLUCOKINASE"/>
    <property type="match status" value="1"/>
</dbReference>
<comment type="caution">
    <text evidence="5">The sequence shown here is derived from an EMBL/GenBank/DDBJ whole genome shotgun (WGS) entry which is preliminary data.</text>
</comment>
<dbReference type="NCBIfam" id="NF001416">
    <property type="entry name" value="PRK00292.1-3"/>
    <property type="match status" value="1"/>
</dbReference>
<feature type="binding site" evidence="3">
    <location>
        <begin position="12"/>
        <end position="17"/>
    </location>
    <ligand>
        <name>ATP</name>
        <dbReference type="ChEBI" id="CHEBI:30616"/>
    </ligand>
</feature>
<evidence type="ECO:0000256" key="4">
    <source>
        <dbReference type="RuleBase" id="RU004046"/>
    </source>
</evidence>
<proteinExistence type="inferred from homology"/>
<dbReference type="Proteomes" id="UP001595556">
    <property type="component" value="Unassembled WGS sequence"/>
</dbReference>
<keyword evidence="3" id="KW-0547">Nucleotide-binding</keyword>
<comment type="similarity">
    <text evidence="3 4">Belongs to the bacterial glucokinase family.</text>
</comment>
<evidence type="ECO:0000313" key="5">
    <source>
        <dbReference type="EMBL" id="MFC3146690.1"/>
    </source>
</evidence>
<keyword evidence="1 3" id="KW-0808">Transferase</keyword>
<dbReference type="HAMAP" id="MF_00524">
    <property type="entry name" value="Glucokinase"/>
    <property type="match status" value="1"/>
</dbReference>
<evidence type="ECO:0000256" key="2">
    <source>
        <dbReference type="ARBA" id="ARBA00022777"/>
    </source>
</evidence>
<dbReference type="CDD" id="cd24008">
    <property type="entry name" value="ASKHA_NBD_GLK"/>
    <property type="match status" value="1"/>
</dbReference>
<keyword evidence="2 3" id="KW-0418">Kinase</keyword>
<protein>
    <recommendedName>
        <fullName evidence="3">Glucokinase</fullName>
        <ecNumber evidence="3">2.7.1.2</ecNumber>
    </recommendedName>
    <alternativeName>
        <fullName evidence="3">Glucose kinase</fullName>
    </alternativeName>
</protein>
<dbReference type="EC" id="2.7.1.2" evidence="3"/>
<dbReference type="Gene3D" id="3.30.420.40">
    <property type="match status" value="1"/>
</dbReference>
<dbReference type="GO" id="GO:0004340">
    <property type="term" value="F:glucokinase activity"/>
    <property type="evidence" value="ECO:0007669"/>
    <property type="project" value="UniProtKB-EC"/>
</dbReference>
<dbReference type="Gene3D" id="3.40.367.20">
    <property type="match status" value="1"/>
</dbReference>
<dbReference type="InterPro" id="IPR043129">
    <property type="entry name" value="ATPase_NBD"/>
</dbReference>
<dbReference type="PANTHER" id="PTHR47690:SF1">
    <property type="entry name" value="GLUCOKINASE"/>
    <property type="match status" value="1"/>
</dbReference>
<name>A0ABV7H365_9BURK</name>
<organism evidence="5 6">
    <name type="scientific">Piscinibacterium candidicorallinum</name>
    <dbReference type="NCBI Taxonomy" id="1793872"/>
    <lineage>
        <taxon>Bacteria</taxon>
        <taxon>Pseudomonadati</taxon>
        <taxon>Pseudomonadota</taxon>
        <taxon>Betaproteobacteria</taxon>
        <taxon>Burkholderiales</taxon>
        <taxon>Piscinibacterium</taxon>
    </lineage>
</organism>
<evidence type="ECO:0000313" key="6">
    <source>
        <dbReference type="Proteomes" id="UP001595556"/>
    </source>
</evidence>
<comment type="catalytic activity">
    <reaction evidence="3">
        <text>D-glucose + ATP = D-glucose 6-phosphate + ADP + H(+)</text>
        <dbReference type="Rhea" id="RHEA:17825"/>
        <dbReference type="ChEBI" id="CHEBI:4167"/>
        <dbReference type="ChEBI" id="CHEBI:15378"/>
        <dbReference type="ChEBI" id="CHEBI:30616"/>
        <dbReference type="ChEBI" id="CHEBI:61548"/>
        <dbReference type="ChEBI" id="CHEBI:456216"/>
        <dbReference type="EC" id="2.7.1.2"/>
    </reaction>
</comment>
<accession>A0ABV7H365</accession>
<dbReference type="NCBIfam" id="TIGR00749">
    <property type="entry name" value="glk"/>
    <property type="match status" value="1"/>
</dbReference>
<dbReference type="Pfam" id="PF02685">
    <property type="entry name" value="Glucokinase"/>
    <property type="match status" value="1"/>
</dbReference>
<evidence type="ECO:0000256" key="3">
    <source>
        <dbReference type="HAMAP-Rule" id="MF_00524"/>
    </source>
</evidence>
<keyword evidence="3" id="KW-0067">ATP-binding</keyword>
<gene>
    <name evidence="3" type="primary">glk</name>
    <name evidence="5" type="ORF">ACFOEN_03430</name>
</gene>
<dbReference type="SUPFAM" id="SSF53067">
    <property type="entry name" value="Actin-like ATPase domain"/>
    <property type="match status" value="1"/>
</dbReference>
<reference evidence="6" key="1">
    <citation type="journal article" date="2019" name="Int. J. Syst. Evol. Microbiol.">
        <title>The Global Catalogue of Microorganisms (GCM) 10K type strain sequencing project: providing services to taxonomists for standard genome sequencing and annotation.</title>
        <authorList>
            <consortium name="The Broad Institute Genomics Platform"/>
            <consortium name="The Broad Institute Genome Sequencing Center for Infectious Disease"/>
            <person name="Wu L."/>
            <person name="Ma J."/>
        </authorList>
    </citation>
    <scope>NUCLEOTIDE SEQUENCE [LARGE SCALE GENOMIC DNA]</scope>
    <source>
        <strain evidence="6">KCTC 52168</strain>
    </source>
</reference>
<dbReference type="EMBL" id="JBHRTI010000003">
    <property type="protein sequence ID" value="MFC3146690.1"/>
    <property type="molecule type" value="Genomic_DNA"/>
</dbReference>
<keyword evidence="6" id="KW-1185">Reference proteome</keyword>
<comment type="subcellular location">
    <subcellularLocation>
        <location evidence="3">Cytoplasm</location>
    </subcellularLocation>
</comment>
<dbReference type="RefSeq" id="WP_377301106.1">
    <property type="nucleotide sequence ID" value="NZ_CP180191.1"/>
</dbReference>